<dbReference type="AlphaFoldDB" id="A0A178A5H6"/>
<evidence type="ECO:0008006" key="3">
    <source>
        <dbReference type="Google" id="ProtNLM"/>
    </source>
</evidence>
<gene>
    <name evidence="1" type="ORF">ABB05_04330</name>
</gene>
<organism evidence="1 2">
    <name type="scientific">Lederbergia galactosidilytica</name>
    <dbReference type="NCBI Taxonomy" id="217031"/>
    <lineage>
        <taxon>Bacteria</taxon>
        <taxon>Bacillati</taxon>
        <taxon>Bacillota</taxon>
        <taxon>Bacilli</taxon>
        <taxon>Bacillales</taxon>
        <taxon>Bacillaceae</taxon>
        <taxon>Lederbergia</taxon>
    </lineage>
</organism>
<evidence type="ECO:0000313" key="2">
    <source>
        <dbReference type="Proteomes" id="UP000077881"/>
    </source>
</evidence>
<dbReference type="Proteomes" id="UP000077881">
    <property type="component" value="Unassembled WGS sequence"/>
</dbReference>
<name>A0A178A5H6_9BACI</name>
<dbReference type="InterPro" id="IPR014985">
    <property type="entry name" value="WbqC"/>
</dbReference>
<keyword evidence="2" id="KW-1185">Reference proteome</keyword>
<proteinExistence type="predicted"/>
<accession>A0A178A5H6</accession>
<dbReference type="OrthoDB" id="3611744at2"/>
<dbReference type="EMBL" id="LDJR01000026">
    <property type="protein sequence ID" value="OAK74348.1"/>
    <property type="molecule type" value="Genomic_DNA"/>
</dbReference>
<reference evidence="1 2" key="1">
    <citation type="submission" date="2015-05" db="EMBL/GenBank/DDBJ databases">
        <title>Comparison of genome.</title>
        <authorList>
            <person name="Zheng Z."/>
            <person name="Sun M."/>
        </authorList>
    </citation>
    <scope>NUCLEOTIDE SEQUENCE [LARGE SCALE GENOMIC DNA]</scope>
    <source>
        <strain evidence="1 2">G25-74</strain>
    </source>
</reference>
<evidence type="ECO:0000313" key="1">
    <source>
        <dbReference type="EMBL" id="OAK74348.1"/>
    </source>
</evidence>
<dbReference type="STRING" id="217031.ABB05_04330"/>
<dbReference type="Pfam" id="PF08889">
    <property type="entry name" value="WbqC"/>
    <property type="match status" value="1"/>
</dbReference>
<sequence length="232" mass="26752">MKCAIMQPTYLPWAGYFSLLSSVDSFVFLDDVQFSRRSWQQRNRILFNNQEQYLTVPILKGGKDKQLISEVRIDNTKPWRRKHIQTLKQAYMKHPYGKEIVFLLEECINSDHKLLGDLNISIIRKIAKKLDLHPTFHLSSELPMKGRKSAYLINICHYLNMDTYISPPGSKVYIEEEGLFSESDIGLAYHQYHPKPYTQIGSSSFISHLSIVDMLANLGPEATKKALKEGSK</sequence>
<comment type="caution">
    <text evidence="1">The sequence shown here is derived from an EMBL/GenBank/DDBJ whole genome shotgun (WGS) entry which is preliminary data.</text>
</comment>
<dbReference type="RefSeq" id="WP_064467715.1">
    <property type="nucleotide sequence ID" value="NZ_LDJR01000026.1"/>
</dbReference>
<dbReference type="PATRIC" id="fig|217031.6.peg.939"/>
<protein>
    <recommendedName>
        <fullName evidence="3">WbqC-like protein</fullName>
    </recommendedName>
</protein>